<reference evidence="1 2" key="1">
    <citation type="submission" date="2012-03" db="EMBL/GenBank/DDBJ databases">
        <authorList>
            <person name="Harkins D.M."/>
            <person name="Madupu R."/>
            <person name="Durkin A.S."/>
            <person name="Torralba M."/>
            <person name="Methe B."/>
            <person name="Sutton G.G."/>
            <person name="Nelson K.E."/>
        </authorList>
    </citation>
    <scope>NUCLEOTIDE SEQUENCE [LARGE SCALE GENOMIC DNA]</scope>
    <source>
        <strain evidence="1 2">CCUG 2042</strain>
    </source>
</reference>
<dbReference type="EMBL" id="AJSX01000017">
    <property type="protein sequence ID" value="EIJ70594.1"/>
    <property type="molecule type" value="Genomic_DNA"/>
</dbReference>
<dbReference type="PATRIC" id="fig|1095749.3.peg.679"/>
<gene>
    <name evidence="1" type="ORF">HMPREF1052_1749</name>
</gene>
<evidence type="ECO:0000313" key="2">
    <source>
        <dbReference type="Proteomes" id="UP000006457"/>
    </source>
</evidence>
<dbReference type="OrthoDB" id="9794144at2"/>
<accession>I3DFV1</accession>
<evidence type="ECO:0000313" key="1">
    <source>
        <dbReference type="EMBL" id="EIJ70594.1"/>
    </source>
</evidence>
<dbReference type="AlphaFoldDB" id="I3DFV1"/>
<comment type="caution">
    <text evidence="1">The sequence shown here is derived from an EMBL/GenBank/DDBJ whole genome shotgun (WGS) entry which is preliminary data.</text>
</comment>
<dbReference type="RefSeq" id="WP_005759686.1">
    <property type="nucleotide sequence ID" value="NZ_AJSX01000017.1"/>
</dbReference>
<dbReference type="SUPFAM" id="SSF52141">
    <property type="entry name" value="Uracil-DNA glycosylase-like"/>
    <property type="match status" value="1"/>
</dbReference>
<dbReference type="InterPro" id="IPR036895">
    <property type="entry name" value="Uracil-DNA_glycosylase-like_sf"/>
</dbReference>
<keyword evidence="2" id="KW-1185">Reference proteome</keyword>
<organism evidence="1 2">
    <name type="scientific">Pasteurella bettyae CCUG 2042</name>
    <dbReference type="NCBI Taxonomy" id="1095749"/>
    <lineage>
        <taxon>Bacteria</taxon>
        <taxon>Pseudomonadati</taxon>
        <taxon>Pseudomonadota</taxon>
        <taxon>Gammaproteobacteria</taxon>
        <taxon>Pasteurellales</taxon>
        <taxon>Pasteurellaceae</taxon>
        <taxon>Pasteurella</taxon>
    </lineage>
</organism>
<dbReference type="eggNOG" id="COG3663">
    <property type="taxonomic scope" value="Bacteria"/>
</dbReference>
<dbReference type="Gene3D" id="3.40.470.10">
    <property type="entry name" value="Uracil-DNA glycosylase-like domain"/>
    <property type="match status" value="1"/>
</dbReference>
<dbReference type="Proteomes" id="UP000006457">
    <property type="component" value="Unassembled WGS sequence"/>
</dbReference>
<protein>
    <submittedName>
        <fullName evidence="1">Uracil-DNA glycosylase family protein</fullName>
    </submittedName>
</protein>
<name>I3DFV1_9PAST</name>
<dbReference type="CDD" id="cd10032">
    <property type="entry name" value="UDG-F6_HDG"/>
    <property type="match status" value="1"/>
</dbReference>
<proteinExistence type="predicted"/>
<sequence>MNNIISTPIIETHPFPPVLPAHATVMMMGTFPPKSEKRCMEFHYPNFQNDMWRIYGLVFFNDKQYFQVKGEKRFDTERIKAFLNAQGIASCPTVIKAIREQNNASDKFLKIVESVNLSQVLKQVPHVRWLFTTGGKATEALFSLLPDVKLKEPKTNEYIDFPFEGRDLKLYRVPSTSRAYPLSLDKKAEAYRQFFKLSGILK</sequence>